<evidence type="ECO:0000259" key="5">
    <source>
        <dbReference type="Pfam" id="PF01397"/>
    </source>
</evidence>
<evidence type="ECO:0000259" key="6">
    <source>
        <dbReference type="Pfam" id="PF03936"/>
    </source>
</evidence>
<dbReference type="Proteomes" id="UP000030645">
    <property type="component" value="Unassembled WGS sequence"/>
</dbReference>
<feature type="domain" description="Terpene synthase N-terminal" evidence="5">
    <location>
        <begin position="38"/>
        <end position="220"/>
    </location>
</feature>
<keyword evidence="4" id="KW-0456">Lyase</keyword>
<evidence type="ECO:0000256" key="4">
    <source>
        <dbReference type="ARBA" id="ARBA00023239"/>
    </source>
</evidence>
<organism evidence="7 8">
    <name type="scientific">Morus notabilis</name>
    <dbReference type="NCBI Taxonomy" id="981085"/>
    <lineage>
        <taxon>Eukaryota</taxon>
        <taxon>Viridiplantae</taxon>
        <taxon>Streptophyta</taxon>
        <taxon>Embryophyta</taxon>
        <taxon>Tracheophyta</taxon>
        <taxon>Spermatophyta</taxon>
        <taxon>Magnoliopsida</taxon>
        <taxon>eudicotyledons</taxon>
        <taxon>Gunneridae</taxon>
        <taxon>Pentapetalae</taxon>
        <taxon>rosids</taxon>
        <taxon>fabids</taxon>
        <taxon>Rosales</taxon>
        <taxon>Moraceae</taxon>
        <taxon>Moreae</taxon>
        <taxon>Morus</taxon>
    </lineage>
</organism>
<evidence type="ECO:0000256" key="3">
    <source>
        <dbReference type="ARBA" id="ARBA00022842"/>
    </source>
</evidence>
<dbReference type="Gene3D" id="1.10.600.10">
    <property type="entry name" value="Farnesyl Diphosphate Synthase"/>
    <property type="match status" value="1"/>
</dbReference>
<comment type="cofactor">
    <cofactor evidence="1">
        <name>Mg(2+)</name>
        <dbReference type="ChEBI" id="CHEBI:18420"/>
    </cofactor>
</comment>
<dbReference type="GO" id="GO:0010333">
    <property type="term" value="F:terpene synthase activity"/>
    <property type="evidence" value="ECO:0007669"/>
    <property type="project" value="InterPro"/>
</dbReference>
<dbReference type="InterPro" id="IPR036965">
    <property type="entry name" value="Terpene_synth_N_sf"/>
</dbReference>
<dbReference type="Gene3D" id="1.50.10.130">
    <property type="entry name" value="Terpene synthase, N-terminal domain"/>
    <property type="match status" value="1"/>
</dbReference>
<keyword evidence="3" id="KW-0460">Magnesium</keyword>
<keyword evidence="8" id="KW-1185">Reference proteome</keyword>
<dbReference type="InterPro" id="IPR001906">
    <property type="entry name" value="Terpene_synth_N"/>
</dbReference>
<sequence>MESQQKQAEPIQLECQDNSHVVFDVPHQRRSANYKPSIWKYDFLKSLNSTYDKNEYRKEAEKLIQDVKDIFIETEDLQAMLKLIDSIRKLGLTNHFEEDVKKSLDTIASTHKSNTYSFIQKNDLYLTSLCFRVLRQQGYQVSQDIFCGLMDGKGVIEKSLHIEDIRVMLELLEASHVALESENILHEAKAFITETLRNSISSVSQENMNDDLSKDVVHALKIPSHWRVQWFDVKWQMEAYERDNHRHICLLDLAKLNFNTVQATLQKDLRELSCWWKNLGLTEKLNFARDRLVESFMCAVGLAFQPQYKCLRKCLTKVVNFILIIDDVYDLYGSLEELKHFTNAVDRWDVEETEELPDCMKICFQALYKTTYEIANDIEAENGCKQVLPHLRKVWADFCKALLVEAEWDQKGHMPSFQEYLSNAWISSSGPLLLLHSFFSITTHEVAEDMSGFLEKNQDLVYNISLIVRLCNDIGTSAAEQERGDAPSSILCYMEEMSVSEDIARKHIRGMIAKTWQQINKKCLTGQVPTTLSSFVNIALNTARVAHSLYQSGDAFGLQVTDNRTQILSLLMEPLTIRTN</sequence>
<accession>W9R0E1</accession>
<evidence type="ECO:0000256" key="1">
    <source>
        <dbReference type="ARBA" id="ARBA00001946"/>
    </source>
</evidence>
<dbReference type="PANTHER" id="PTHR31225:SF94">
    <property type="entry name" value="ALPHA-FARNESENE SYNTHASE"/>
    <property type="match status" value="1"/>
</dbReference>
<dbReference type="InterPro" id="IPR034741">
    <property type="entry name" value="Terpene_cyclase-like_1_C"/>
</dbReference>
<dbReference type="SFLD" id="SFLDG01019">
    <property type="entry name" value="Terpene_Cyclase_Like_1_C_Termi"/>
    <property type="match status" value="1"/>
</dbReference>
<dbReference type="OrthoDB" id="1161874at2759"/>
<evidence type="ECO:0000313" key="7">
    <source>
        <dbReference type="EMBL" id="EXB31406.1"/>
    </source>
</evidence>
<keyword evidence="2" id="KW-0479">Metal-binding</keyword>
<dbReference type="GO" id="GO:0000287">
    <property type="term" value="F:magnesium ion binding"/>
    <property type="evidence" value="ECO:0007669"/>
    <property type="project" value="InterPro"/>
</dbReference>
<dbReference type="InterPro" id="IPR044814">
    <property type="entry name" value="Terpene_cyclase_plant_C1"/>
</dbReference>
<reference evidence="8" key="1">
    <citation type="submission" date="2013-01" db="EMBL/GenBank/DDBJ databases">
        <title>Draft Genome Sequence of a Mulberry Tree, Morus notabilis C.K. Schneid.</title>
        <authorList>
            <person name="He N."/>
            <person name="Zhao S."/>
        </authorList>
    </citation>
    <scope>NUCLEOTIDE SEQUENCE</scope>
</reference>
<dbReference type="Pfam" id="PF03936">
    <property type="entry name" value="Terpene_synth_C"/>
    <property type="match status" value="1"/>
</dbReference>
<dbReference type="InterPro" id="IPR008930">
    <property type="entry name" value="Terpenoid_cyclase/PrenylTrfase"/>
</dbReference>
<dbReference type="Pfam" id="PF01397">
    <property type="entry name" value="Terpene_synth"/>
    <property type="match status" value="1"/>
</dbReference>
<dbReference type="GO" id="GO:0016102">
    <property type="term" value="P:diterpenoid biosynthetic process"/>
    <property type="evidence" value="ECO:0007669"/>
    <property type="project" value="InterPro"/>
</dbReference>
<evidence type="ECO:0000256" key="2">
    <source>
        <dbReference type="ARBA" id="ARBA00022723"/>
    </source>
</evidence>
<dbReference type="AlphaFoldDB" id="W9R0E1"/>
<dbReference type="EMBL" id="KE343506">
    <property type="protein sequence ID" value="EXB31406.1"/>
    <property type="molecule type" value="Genomic_DNA"/>
</dbReference>
<feature type="domain" description="Terpene synthase metal-binding" evidence="6">
    <location>
        <begin position="277"/>
        <end position="517"/>
    </location>
</feature>
<dbReference type="STRING" id="981085.W9R0E1"/>
<gene>
    <name evidence="7" type="ORF">L484_014833</name>
</gene>
<dbReference type="eggNOG" id="ENOG502QUXA">
    <property type="taxonomic scope" value="Eukaryota"/>
</dbReference>
<dbReference type="InterPro" id="IPR008949">
    <property type="entry name" value="Isoprenoid_synthase_dom_sf"/>
</dbReference>
<dbReference type="PANTHER" id="PTHR31225">
    <property type="entry name" value="OS04G0344100 PROTEIN-RELATED"/>
    <property type="match status" value="1"/>
</dbReference>
<protein>
    <submittedName>
        <fullName evidence="7">(E,E)-alpha-farnesene synthase</fullName>
    </submittedName>
</protein>
<dbReference type="SUPFAM" id="SSF48576">
    <property type="entry name" value="Terpenoid synthases"/>
    <property type="match status" value="1"/>
</dbReference>
<proteinExistence type="predicted"/>
<dbReference type="CDD" id="cd00684">
    <property type="entry name" value="Terpene_cyclase_plant_C1"/>
    <property type="match status" value="1"/>
</dbReference>
<dbReference type="InterPro" id="IPR050148">
    <property type="entry name" value="Terpene_synthase-like"/>
</dbReference>
<dbReference type="InterPro" id="IPR005630">
    <property type="entry name" value="Terpene_synthase_metal-bd"/>
</dbReference>
<evidence type="ECO:0000313" key="8">
    <source>
        <dbReference type="Proteomes" id="UP000030645"/>
    </source>
</evidence>
<name>W9R0E1_9ROSA</name>
<dbReference type="KEGG" id="mnt:21397955"/>
<dbReference type="FunFam" id="1.10.600.10:FF:000007">
    <property type="entry name" value="Isoprene synthase, chloroplastic"/>
    <property type="match status" value="1"/>
</dbReference>
<dbReference type="SFLD" id="SFLDS00005">
    <property type="entry name" value="Isoprenoid_Synthase_Type_I"/>
    <property type="match status" value="1"/>
</dbReference>
<dbReference type="SUPFAM" id="SSF48239">
    <property type="entry name" value="Terpenoid cyclases/Protein prenyltransferases"/>
    <property type="match status" value="1"/>
</dbReference>